<dbReference type="PANTHER" id="PTHR23236:SF92">
    <property type="entry name" value="POLYADENYLATE-BINDING PROTEIN 1"/>
    <property type="match status" value="1"/>
</dbReference>
<organism evidence="12 13">
    <name type="scientific">Leishmania donovani</name>
    <dbReference type="NCBI Taxonomy" id="5661"/>
    <lineage>
        <taxon>Eukaryota</taxon>
        <taxon>Discoba</taxon>
        <taxon>Euglenozoa</taxon>
        <taxon>Kinetoplastea</taxon>
        <taxon>Metakinetoplastina</taxon>
        <taxon>Trypanosomatida</taxon>
        <taxon>Trypanosomatidae</taxon>
        <taxon>Leishmaniinae</taxon>
        <taxon>Leishmania</taxon>
    </lineage>
</organism>
<dbReference type="AlphaFoldDB" id="A0A504XBE1"/>
<dbReference type="PANTHER" id="PTHR23236">
    <property type="entry name" value="EUKARYOTIC TRANSLATION INITIATION FACTOR 4B/4H"/>
    <property type="match status" value="1"/>
</dbReference>
<dbReference type="InterPro" id="IPR000559">
    <property type="entry name" value="Formate_THF_ligase"/>
</dbReference>
<dbReference type="EC" id="6.3.4.3" evidence="2"/>
<dbReference type="CDD" id="cd00477">
    <property type="entry name" value="FTHFS"/>
    <property type="match status" value="1"/>
</dbReference>
<evidence type="ECO:0000313" key="13">
    <source>
        <dbReference type="Proteomes" id="UP000318447"/>
    </source>
</evidence>
<dbReference type="VEuPathDB" id="TriTrypDB:LDHU3_30.3490"/>
<dbReference type="VEuPathDB" id="TriTrypDB:LDHU3_30.3500"/>
<dbReference type="GO" id="GO:0004329">
    <property type="term" value="F:formate-tetrahydrofolate ligase activity"/>
    <property type="evidence" value="ECO:0007669"/>
    <property type="project" value="UniProtKB-EC"/>
</dbReference>
<dbReference type="SMART" id="SM00360">
    <property type="entry name" value="RRM"/>
    <property type="match status" value="1"/>
</dbReference>
<dbReference type="FunFam" id="3.10.410.10:FF:000001">
    <property type="entry name" value="Putative formate--tetrahydrofolate ligase"/>
    <property type="match status" value="1"/>
</dbReference>
<dbReference type="Pfam" id="PF01268">
    <property type="entry name" value="FTHFS"/>
    <property type="match status" value="1"/>
</dbReference>
<evidence type="ECO:0000256" key="8">
    <source>
        <dbReference type="PROSITE-ProRule" id="PRU00176"/>
    </source>
</evidence>
<evidence type="ECO:0000313" key="12">
    <source>
        <dbReference type="EMBL" id="TPP45813.1"/>
    </source>
</evidence>
<dbReference type="GO" id="GO:0005524">
    <property type="term" value="F:ATP binding"/>
    <property type="evidence" value="ECO:0007669"/>
    <property type="project" value="UniProtKB-KW"/>
</dbReference>
<dbReference type="Proteomes" id="UP000318447">
    <property type="component" value="Unassembled WGS sequence"/>
</dbReference>
<dbReference type="PROSITE" id="PS00721">
    <property type="entry name" value="FTHFS_1"/>
    <property type="match status" value="1"/>
</dbReference>
<feature type="region of interest" description="Disordered" evidence="10">
    <location>
        <begin position="1"/>
        <end position="20"/>
    </location>
</feature>
<dbReference type="FunFam" id="3.40.50.300:FF:001859">
    <property type="entry name" value="Formate--tetrahydrofolate ligase"/>
    <property type="match status" value="1"/>
</dbReference>
<feature type="coiled-coil region" evidence="9">
    <location>
        <begin position="22"/>
        <end position="49"/>
    </location>
</feature>
<evidence type="ECO:0000256" key="3">
    <source>
        <dbReference type="ARBA" id="ARBA00022563"/>
    </source>
</evidence>
<keyword evidence="7 8" id="KW-0694">RNA-binding</keyword>
<dbReference type="InterPro" id="IPR000504">
    <property type="entry name" value="RRM_dom"/>
</dbReference>
<evidence type="ECO:0000256" key="4">
    <source>
        <dbReference type="ARBA" id="ARBA00022598"/>
    </source>
</evidence>
<keyword evidence="9" id="KW-0175">Coiled coil</keyword>
<comment type="caution">
    <text evidence="12">The sequence shown here is derived from an EMBL/GenBank/DDBJ whole genome shotgun (WGS) entry which is preliminary data.</text>
</comment>
<dbReference type="PROSITE" id="PS50102">
    <property type="entry name" value="RRM"/>
    <property type="match status" value="1"/>
</dbReference>
<dbReference type="Gene3D" id="3.40.50.300">
    <property type="entry name" value="P-loop containing nucleotide triphosphate hydrolases"/>
    <property type="match status" value="2"/>
</dbReference>
<dbReference type="GO" id="GO:0008143">
    <property type="term" value="F:poly(A) binding"/>
    <property type="evidence" value="ECO:0007669"/>
    <property type="project" value="TreeGrafter"/>
</dbReference>
<dbReference type="GO" id="GO:0035999">
    <property type="term" value="P:tetrahydrofolate interconversion"/>
    <property type="evidence" value="ECO:0007669"/>
    <property type="project" value="UniProtKB-UniPathway"/>
</dbReference>
<keyword evidence="5" id="KW-0547">Nucleotide-binding</keyword>
<evidence type="ECO:0000256" key="5">
    <source>
        <dbReference type="ARBA" id="ARBA00022741"/>
    </source>
</evidence>
<evidence type="ECO:0000256" key="1">
    <source>
        <dbReference type="ARBA" id="ARBA00004777"/>
    </source>
</evidence>
<dbReference type="VEuPathDB" id="TriTrypDB:LdCL_300031500"/>
<evidence type="ECO:0000256" key="2">
    <source>
        <dbReference type="ARBA" id="ARBA00012295"/>
    </source>
</evidence>
<accession>A0A504XBE1</accession>
<feature type="domain" description="RRM" evidence="11">
    <location>
        <begin position="76"/>
        <end position="152"/>
    </location>
</feature>
<dbReference type="UniPathway" id="UPA00193"/>
<evidence type="ECO:0000256" key="10">
    <source>
        <dbReference type="SAM" id="MobiDB-lite"/>
    </source>
</evidence>
<dbReference type="VEuPathDB" id="TriTrypDB:LdCL_300031600"/>
<proteinExistence type="inferred from homology"/>
<dbReference type="VEuPathDB" id="TriTrypDB:LdBPK_302590.1"/>
<dbReference type="InterPro" id="IPR012677">
    <property type="entry name" value="Nucleotide-bd_a/b_plait_sf"/>
</dbReference>
<dbReference type="VEuPathDB" id="TriTrypDB:LdBPK_302600.1"/>
<protein>
    <recommendedName>
        <fullName evidence="2">formate--tetrahydrofolate ligase</fullName>
        <ecNumber evidence="2">6.3.4.3</ecNumber>
    </recommendedName>
</protein>
<keyword evidence="4 12" id="KW-0436">Ligase</keyword>
<evidence type="ECO:0000259" key="11">
    <source>
        <dbReference type="PROSITE" id="PS50102"/>
    </source>
</evidence>
<feature type="compositionally biased region" description="Basic and acidic residues" evidence="10">
    <location>
        <begin position="1"/>
        <end position="10"/>
    </location>
</feature>
<keyword evidence="6" id="KW-0067">ATP-binding</keyword>
<dbReference type="Gene3D" id="3.10.410.10">
    <property type="entry name" value="Formyltetrahydrofolate synthetase, domain 3"/>
    <property type="match status" value="1"/>
</dbReference>
<dbReference type="CDD" id="cd00590">
    <property type="entry name" value="RRM_SF"/>
    <property type="match status" value="1"/>
</dbReference>
<dbReference type="PROSITE" id="PS00722">
    <property type="entry name" value="FTHFS_2"/>
    <property type="match status" value="1"/>
</dbReference>
<dbReference type="InterPro" id="IPR027417">
    <property type="entry name" value="P-loop_NTPase"/>
</dbReference>
<dbReference type="InterPro" id="IPR020628">
    <property type="entry name" value="Formate_THF_ligase_CS"/>
</dbReference>
<sequence length="833" mass="89305">MSSNQDDHGGEMISAEDQFNVDMDAEAELEEMKRQVESLQEDMQLKALQESAAKDEGTRKTAAAAAASSGQTKTNTSIFVGDLDLRTTDADLRVFFASCGAITRVTVLKDRQGNPKGTAYVEFETEGQAHAAILKDGQSLHGKPLKVAMKRDNIPAFQRGISRGGAYALRGRGAGNPMQQQIAALAMMAGMMSQGFNPLQSGTDPPHCWILMTTRKLHCVWPVPADIDIAQSIDAQPITSIAEAAGILLSELSPYGSTRAKVKLSVLKRLEGSPNGKYVVVAGMSPTPLGEGKSTTTIGLAQALGAHLQRRCFACIRQPSQGPTFGIKGGAAGGGYSQVIPMEDFNLHGTGDIHAITAANNLLAAALDTRIFHERTQDDAALYRRLTDELKTFTPIMQKRLDKLGIYKTDPKSLTEEERVCFARLDVDPDTISWRRVTDVNDRFLRDIEIGMGKAEKGISRRTGFDISVASEVMAILALVDDLADMRQRLGAIQVAKSKTGASVTAEDVGCAGAMTVLMKDAVEPTVMQTLEGTPVLVHAGPFGNIAHGNSSVVADRIALKLAGADGFVLTEAGFGADMGCEKFFNIKCRTSGLKPDAAVLVATVRALKFHGGVEPKDATKENADALRAGMSNLVRHIQNIRKFGVPVVVALNRFSTDTEAELALVKELATQEGGAADVVVTDHWSKGGAGAVGLAQALIRVTETTPSNFQLLYPSNASLKEKIETVCREIYGAAGVEYLNDAEEKLADFERMGYGDFPVCMAKTQYSFSHNPELRGAPTGFTVPIRDVRVNCGAKFVFPLLGDISTMPGLPTRPAYYNIDIDCESGRIVGLS</sequence>
<name>A0A504XBE1_LEIDO</name>
<evidence type="ECO:0000256" key="9">
    <source>
        <dbReference type="SAM" id="Coils"/>
    </source>
</evidence>
<reference evidence="13" key="1">
    <citation type="submission" date="2019-02" db="EMBL/GenBank/DDBJ databases">
        <title>FDA dAtabase for Regulatory Grade micrObial Sequences (FDA-ARGOS): Supporting development and validation of Infectious Disease Dx tests.</title>
        <authorList>
            <person name="Duncan R."/>
            <person name="Fisher C."/>
            <person name="Tallon L."/>
            <person name="Sadzewicz L."/>
            <person name="Sengamalay N."/>
            <person name="Ott S."/>
            <person name="Godinez A."/>
            <person name="Nagaraj S."/>
            <person name="Vavikolanu K."/>
            <person name="Nadendla S."/>
            <person name="Aluvathingal J."/>
            <person name="Sichtig H."/>
        </authorList>
    </citation>
    <scope>NUCLEOTIDE SEQUENCE [LARGE SCALE GENOMIC DNA]</scope>
    <source>
        <strain evidence="13">FDAARGOS_361</strain>
    </source>
</reference>
<dbReference type="SUPFAM" id="SSF52540">
    <property type="entry name" value="P-loop containing nucleoside triphosphate hydrolases"/>
    <property type="match status" value="1"/>
</dbReference>
<gene>
    <name evidence="12" type="ORF">CGC21_36020</name>
</gene>
<dbReference type="Pfam" id="PF00076">
    <property type="entry name" value="RRM_1"/>
    <property type="match status" value="1"/>
</dbReference>
<evidence type="ECO:0000256" key="6">
    <source>
        <dbReference type="ARBA" id="ARBA00022840"/>
    </source>
</evidence>
<dbReference type="EMBL" id="RHLC01000011">
    <property type="protein sequence ID" value="TPP45813.1"/>
    <property type="molecule type" value="Genomic_DNA"/>
</dbReference>
<comment type="pathway">
    <text evidence="1">One-carbon metabolism; tetrahydrofolate interconversion.</text>
</comment>
<evidence type="ECO:0000256" key="7">
    <source>
        <dbReference type="ARBA" id="ARBA00022884"/>
    </source>
</evidence>
<dbReference type="Gene3D" id="1.10.8.770">
    <property type="match status" value="1"/>
</dbReference>
<dbReference type="SUPFAM" id="SSF54928">
    <property type="entry name" value="RNA-binding domain, RBD"/>
    <property type="match status" value="1"/>
</dbReference>
<keyword evidence="3" id="KW-0554">One-carbon metabolism</keyword>
<dbReference type="HAMAP" id="MF_01543">
    <property type="entry name" value="FTHFS"/>
    <property type="match status" value="1"/>
</dbReference>
<dbReference type="InterPro" id="IPR035979">
    <property type="entry name" value="RBD_domain_sf"/>
</dbReference>
<dbReference type="Gene3D" id="3.30.70.330">
    <property type="match status" value="1"/>
</dbReference>
<dbReference type="FunFam" id="3.40.50.300:FF:001741">
    <property type="entry name" value="Formate--tetrahydrofolate ligase"/>
    <property type="match status" value="1"/>
</dbReference>